<feature type="transmembrane region" description="Helical" evidence="1">
    <location>
        <begin position="105"/>
        <end position="123"/>
    </location>
</feature>
<organism evidence="2 3">
    <name type="scientific">Dokdonia sinensis</name>
    <dbReference type="NCBI Taxonomy" id="2479847"/>
    <lineage>
        <taxon>Bacteria</taxon>
        <taxon>Pseudomonadati</taxon>
        <taxon>Bacteroidota</taxon>
        <taxon>Flavobacteriia</taxon>
        <taxon>Flavobacteriales</taxon>
        <taxon>Flavobacteriaceae</taxon>
        <taxon>Dokdonia</taxon>
    </lineage>
</organism>
<comment type="caution">
    <text evidence="2">The sequence shown here is derived from an EMBL/GenBank/DDBJ whole genome shotgun (WGS) entry which is preliminary data.</text>
</comment>
<feature type="transmembrane region" description="Helical" evidence="1">
    <location>
        <begin position="182"/>
        <end position="200"/>
    </location>
</feature>
<feature type="transmembrane region" description="Helical" evidence="1">
    <location>
        <begin position="81"/>
        <end position="99"/>
    </location>
</feature>
<feature type="transmembrane region" description="Helical" evidence="1">
    <location>
        <begin position="153"/>
        <end position="170"/>
    </location>
</feature>
<proteinExistence type="predicted"/>
<gene>
    <name evidence="2" type="ORF">EAX61_13425</name>
</gene>
<feature type="transmembrane region" description="Helical" evidence="1">
    <location>
        <begin position="39"/>
        <end position="60"/>
    </location>
</feature>
<feature type="transmembrane region" description="Helical" evidence="1">
    <location>
        <begin position="7"/>
        <end position="27"/>
    </location>
</feature>
<dbReference type="EMBL" id="REFV01000014">
    <property type="protein sequence ID" value="RMB56791.1"/>
    <property type="molecule type" value="Genomic_DNA"/>
</dbReference>
<reference evidence="2 3" key="1">
    <citation type="submission" date="2018-10" db="EMBL/GenBank/DDBJ databases">
        <title>Dokdonia luteus sp. nov., isolated from sea water.</title>
        <authorList>
            <person name="Zhou L.Y."/>
            <person name="Du Z.J."/>
        </authorList>
    </citation>
    <scope>NUCLEOTIDE SEQUENCE [LARGE SCALE GENOMIC DNA]</scope>
    <source>
        <strain evidence="2 3">SH27</strain>
    </source>
</reference>
<keyword evidence="1" id="KW-1133">Transmembrane helix</keyword>
<evidence type="ECO:0000313" key="3">
    <source>
        <dbReference type="Proteomes" id="UP000281985"/>
    </source>
</evidence>
<dbReference type="Proteomes" id="UP000281985">
    <property type="component" value="Unassembled WGS sequence"/>
</dbReference>
<evidence type="ECO:0008006" key="4">
    <source>
        <dbReference type="Google" id="ProtNLM"/>
    </source>
</evidence>
<keyword evidence="1" id="KW-0812">Transmembrane</keyword>
<feature type="transmembrane region" description="Helical" evidence="1">
    <location>
        <begin position="130"/>
        <end position="147"/>
    </location>
</feature>
<evidence type="ECO:0000256" key="1">
    <source>
        <dbReference type="SAM" id="Phobius"/>
    </source>
</evidence>
<evidence type="ECO:0000313" key="2">
    <source>
        <dbReference type="EMBL" id="RMB56791.1"/>
    </source>
</evidence>
<sequence length="201" mass="23097">MRWLIKSFSYIFHPLWMPLIAVIIYYVTTPRFMNPEFWYAKFFATTIMTVIIPILSFYMFKNLNLVTEIHLKDVKERKFPLLFQGLFTLLIIYIVFKGYELPELHFFFVGVLGSTLAALVLVLFQFKASLHMIGICGVLFFVLGLSIHFNSNMLWLISLLVLACGATATSRLEAKAHTPVELVVGTIVGAVPQFLAFPYWL</sequence>
<dbReference type="RefSeq" id="WP_121918211.1">
    <property type="nucleotide sequence ID" value="NZ_REFV01000014.1"/>
</dbReference>
<accession>A0A3M0FVT2</accession>
<keyword evidence="1" id="KW-0472">Membrane</keyword>
<dbReference type="OrthoDB" id="9786064at2"/>
<name>A0A3M0FVT2_9FLAO</name>
<dbReference type="AlphaFoldDB" id="A0A3M0FVT2"/>
<keyword evidence="3" id="KW-1185">Reference proteome</keyword>
<protein>
    <recommendedName>
        <fullName evidence="4">Phosphatase PAP2 family protein</fullName>
    </recommendedName>
</protein>